<dbReference type="GO" id="GO:0051607">
    <property type="term" value="P:defense response to virus"/>
    <property type="evidence" value="ECO:0007669"/>
    <property type="project" value="UniProtKB-KW"/>
</dbReference>
<gene>
    <name evidence="2" type="ORF">AMQ74_01029</name>
</gene>
<organism evidence="2 3">
    <name type="scientific">Candidatus Methanofastidiosum methylothiophilum</name>
    <dbReference type="NCBI Taxonomy" id="1705564"/>
    <lineage>
        <taxon>Archaea</taxon>
        <taxon>Methanobacteriati</taxon>
        <taxon>Methanobacteriota</taxon>
        <taxon>Stenosarchaea group</taxon>
        <taxon>Candidatus Methanofastidiosia</taxon>
        <taxon>Candidatus Methanofastidiosales</taxon>
        <taxon>Candidatus Methanofastidiosaceae</taxon>
        <taxon>Candidatus Methanofastidiosum</taxon>
    </lineage>
</organism>
<keyword evidence="1" id="KW-0051">Antiviral defense</keyword>
<name>A0A150J387_9EURY</name>
<dbReference type="InterPro" id="IPR013421">
    <property type="entry name" value="CRISPR-assoc_prot_Cas5_HALMA"/>
</dbReference>
<evidence type="ECO:0000256" key="1">
    <source>
        <dbReference type="ARBA" id="ARBA00023118"/>
    </source>
</evidence>
<proteinExistence type="predicted"/>
<dbReference type="Pfam" id="PF09704">
    <property type="entry name" value="Cas_Cas5d"/>
    <property type="match status" value="1"/>
</dbReference>
<dbReference type="GO" id="GO:0043571">
    <property type="term" value="P:maintenance of CRISPR repeat elements"/>
    <property type="evidence" value="ECO:0007669"/>
    <property type="project" value="InterPro"/>
</dbReference>
<dbReference type="AlphaFoldDB" id="A0A150J387"/>
<reference evidence="2 3" key="1">
    <citation type="journal article" date="2016" name="ISME J.">
        <title>Chasing the elusive Euryarchaeota class WSA2: genomes reveal a uniquely fastidious methyl-reducing methanogen.</title>
        <authorList>
            <person name="Nobu M.K."/>
            <person name="Narihiro T."/>
            <person name="Kuroda K."/>
            <person name="Mei R."/>
            <person name="Liu W.T."/>
        </authorList>
    </citation>
    <scope>NUCLEOTIDE SEQUENCE [LARGE SCALE GENOMIC DNA]</scope>
    <source>
        <strain evidence="2">U1lsi0528_Bin089</strain>
    </source>
</reference>
<dbReference type="Proteomes" id="UP000075578">
    <property type="component" value="Unassembled WGS sequence"/>
</dbReference>
<comment type="caution">
    <text evidence="2">The sequence shown here is derived from an EMBL/GenBank/DDBJ whole genome shotgun (WGS) entry which is preliminary data.</text>
</comment>
<dbReference type="InterPro" id="IPR013422">
    <property type="entry name" value="CRISPR-assoc_prot_Cas5_N"/>
</dbReference>
<dbReference type="Gene3D" id="3.30.70.2660">
    <property type="match status" value="1"/>
</dbReference>
<evidence type="ECO:0000313" key="3">
    <source>
        <dbReference type="Proteomes" id="UP000075578"/>
    </source>
</evidence>
<protein>
    <submittedName>
        <fullName evidence="2">CRISPR-associated protein</fullName>
    </submittedName>
</protein>
<dbReference type="NCBIfam" id="TIGR02593">
    <property type="entry name" value="CRISPR_cas5"/>
    <property type="match status" value="1"/>
</dbReference>
<dbReference type="NCBIfam" id="TIGR02592">
    <property type="entry name" value="cas_Cas5h"/>
    <property type="match status" value="1"/>
</dbReference>
<dbReference type="EMBL" id="LNGD01000057">
    <property type="protein sequence ID" value="KYC51693.1"/>
    <property type="molecule type" value="Genomic_DNA"/>
</dbReference>
<dbReference type="InterPro" id="IPR021124">
    <property type="entry name" value="CRISPR-assoc_prot_Cas5"/>
</dbReference>
<evidence type="ECO:0000313" key="2">
    <source>
        <dbReference type="EMBL" id="KYC51693.1"/>
    </source>
</evidence>
<accession>A0A150J387</accession>
<sequence>MQLLAFDVWGDYAHFKKRYATTSPLTHTIPSKSTVMGLIAAILGYNRNEYQSKFKEHESKIAIQILNPINKTRIALNLINTKSEYLISYPMMNYFKQHTILNFEFIKDPRYRIYFFIRNKEIHDQLKELLISHKTIYTPYLGLTELICNFCYVDEYSFNEIRPQEFQYINSIVPIKKSKSGTLIKKIEPEEDKKYSIESIPSYISSNRETEEYVEVIIEESGKLIKVIPEFYWELNDGTKIIPI</sequence>